<accession>A0A3B1DJD5</accession>
<feature type="domain" description="Wadjet protein JetD C-terminal" evidence="1">
    <location>
        <begin position="205"/>
        <end position="372"/>
    </location>
</feature>
<gene>
    <name evidence="3" type="ORF">MNBD_UNCLBAC01-1328</name>
</gene>
<dbReference type="Pfam" id="PF11795">
    <property type="entry name" value="DUF3322"/>
    <property type="match status" value="1"/>
</dbReference>
<dbReference type="InterPro" id="IPR024537">
    <property type="entry name" value="DUF3322"/>
</dbReference>
<dbReference type="AlphaFoldDB" id="A0A3B1DJD5"/>
<dbReference type="Pfam" id="PF09983">
    <property type="entry name" value="JetD_C"/>
    <property type="match status" value="1"/>
</dbReference>
<organism evidence="3">
    <name type="scientific">hydrothermal vent metagenome</name>
    <dbReference type="NCBI Taxonomy" id="652676"/>
    <lineage>
        <taxon>unclassified sequences</taxon>
        <taxon>metagenomes</taxon>
        <taxon>ecological metagenomes</taxon>
    </lineage>
</organism>
<evidence type="ECO:0000313" key="3">
    <source>
        <dbReference type="EMBL" id="VAX36118.1"/>
    </source>
</evidence>
<dbReference type="EMBL" id="UOGJ01000081">
    <property type="protein sequence ID" value="VAX36118.1"/>
    <property type="molecule type" value="Genomic_DNA"/>
</dbReference>
<evidence type="ECO:0000259" key="2">
    <source>
        <dbReference type="Pfam" id="PF11795"/>
    </source>
</evidence>
<evidence type="ECO:0008006" key="4">
    <source>
        <dbReference type="Google" id="ProtNLM"/>
    </source>
</evidence>
<name>A0A3B1DJD5_9ZZZZ</name>
<proteinExistence type="predicted"/>
<reference evidence="3" key="1">
    <citation type="submission" date="2018-06" db="EMBL/GenBank/DDBJ databases">
        <authorList>
            <person name="Zhirakovskaya E."/>
        </authorList>
    </citation>
    <scope>NUCLEOTIDE SEQUENCE</scope>
</reference>
<feature type="domain" description="DUF3322" evidence="2">
    <location>
        <begin position="6"/>
        <end position="182"/>
    </location>
</feature>
<evidence type="ECO:0000259" key="1">
    <source>
        <dbReference type="Pfam" id="PF09983"/>
    </source>
</evidence>
<protein>
    <recommendedName>
        <fullName evidence="4">Wadjet protein JetD C-terminal domain-containing protein</fullName>
    </recommendedName>
</protein>
<dbReference type="InterPro" id="IPR024534">
    <property type="entry name" value="JetD_C"/>
</dbReference>
<sequence length="382" mass="45379">MLYQTIQNKAQKLFLPYLKSIARGEDFFPRDVPFKKLDLKQDYSCLRTEVAELIKYAKGARLSGYTVEFKKVLSRKYGEQSLPQRIYFESQKDFCAFIDKTKEIQAFKQDIVLICAFPLLDAWAGRNARKIFENHGQWESLLKVVDYFIRHPKPYLYIRQLPIEVHTKFIEEHQGILKNLLDAVLSEENICLGMTDFDQRYYLKYEEPLVRVRYLDRDLTEDMAIRDISVPISQVAKIPSRRRVFIVENKMNFSTFPSVSDAVIIWGKGFSVSNLTYIPWLKDAEIIYWGDIDGHGFQILSLARIYFPQTQSFLMDRKTFDHYKKYIVKATEIKIISDEQLTEEEKKLFHYITRHNLRLEQEKIEHAYLRQRLCCQNFHLTN</sequence>